<protein>
    <recommendedName>
        <fullName evidence="1">GmrSD restriction endonucleases N-terminal domain-containing protein</fullName>
    </recommendedName>
</protein>
<dbReference type="Proteomes" id="UP000010366">
    <property type="component" value="Chromosome"/>
</dbReference>
<dbReference type="STRING" id="1173020.Cha6605_4808"/>
<name>K9UKU2_CHAP6</name>
<dbReference type="KEGG" id="cmp:Cha6605_4808"/>
<dbReference type="InterPro" id="IPR004919">
    <property type="entry name" value="GmrSD_N"/>
</dbReference>
<dbReference type="EMBL" id="CP003600">
    <property type="protein sequence ID" value="AFY95722.1"/>
    <property type="molecule type" value="Genomic_DNA"/>
</dbReference>
<dbReference type="AlphaFoldDB" id="K9UKU2"/>
<keyword evidence="3" id="KW-1185">Reference proteome</keyword>
<gene>
    <name evidence="2" type="ORF">Cha6605_4808</name>
</gene>
<evidence type="ECO:0000259" key="1">
    <source>
        <dbReference type="Pfam" id="PF03235"/>
    </source>
</evidence>
<dbReference type="PANTHER" id="PTHR39639">
    <property type="entry name" value="CHROMOSOME 16, WHOLE GENOME SHOTGUN SEQUENCE"/>
    <property type="match status" value="1"/>
</dbReference>
<reference evidence="2 3" key="1">
    <citation type="submission" date="2012-05" db="EMBL/GenBank/DDBJ databases">
        <title>Finished chromosome of genome of Chamaesiphon sp. PCC 6605.</title>
        <authorList>
            <consortium name="US DOE Joint Genome Institute"/>
            <person name="Gugger M."/>
            <person name="Coursin T."/>
            <person name="Rippka R."/>
            <person name="Tandeau De Marsac N."/>
            <person name="Huntemann M."/>
            <person name="Wei C.-L."/>
            <person name="Han J."/>
            <person name="Detter J.C."/>
            <person name="Han C."/>
            <person name="Tapia R."/>
            <person name="Chen A."/>
            <person name="Kyrpides N."/>
            <person name="Mavromatis K."/>
            <person name="Markowitz V."/>
            <person name="Szeto E."/>
            <person name="Ivanova N."/>
            <person name="Pagani I."/>
            <person name="Pati A."/>
            <person name="Goodwin L."/>
            <person name="Nordberg H.P."/>
            <person name="Cantor M.N."/>
            <person name="Hua S.X."/>
            <person name="Woyke T."/>
            <person name="Kerfeld C.A."/>
        </authorList>
    </citation>
    <scope>NUCLEOTIDE SEQUENCE [LARGE SCALE GENOMIC DNA]</scope>
    <source>
        <strain evidence="3">ATCC 27169 / PCC 6605</strain>
    </source>
</reference>
<dbReference type="OrthoDB" id="9798761at2"/>
<dbReference type="PANTHER" id="PTHR39639:SF1">
    <property type="entry name" value="DUF262 DOMAIN-CONTAINING PROTEIN"/>
    <property type="match status" value="1"/>
</dbReference>
<evidence type="ECO:0000313" key="3">
    <source>
        <dbReference type="Proteomes" id="UP000010366"/>
    </source>
</evidence>
<dbReference type="RefSeq" id="WP_015161812.1">
    <property type="nucleotide sequence ID" value="NC_019697.1"/>
</dbReference>
<feature type="domain" description="GmrSD restriction endonucleases N-terminal" evidence="1">
    <location>
        <begin position="51"/>
        <end position="234"/>
    </location>
</feature>
<dbReference type="HOGENOM" id="CLU_038557_2_2_3"/>
<accession>K9UKU2</accession>
<sequence length="406" mass="47849">MAELASNINSENIEASQDHEFATWFESEPQPDEGYSINEYEITTSPNDFNIKTMYDFIKSGAINIPGFQRNYVWDIKRASKLIESIVIGLPIPQIFLYQESRNKFLVIDGQQRLMSLYYFIEQRFPKDEKRTTLRRIFEENGKIPVEILGDDNYFTKFNLQLPPTLPGQPNKLHGINYSTLDEYKISFDLRTMRNIIVKQNFPEEDDSCIHEIFNRLNSGGINLKPQEIRTSMYYSDFYNMLYRLNTLPEWRKIIGVEEPDLNMKDIEILLRGFAMLMKKEEYQSSMVRFLNSFSKECKRLKDEQIKYLEELFKSFLATCSELPDRSFQLKTTNKFNISVFEAVFFAQCRRSFESKKLAEGKIDYEKLEKLKNDSGFIDAIRSQTTSKENVTKRLERATRILCEQC</sequence>
<dbReference type="Pfam" id="PF03235">
    <property type="entry name" value="GmrSD_N"/>
    <property type="match status" value="1"/>
</dbReference>
<dbReference type="PATRIC" id="fig|1173020.3.peg.5498"/>
<proteinExistence type="predicted"/>
<evidence type="ECO:0000313" key="2">
    <source>
        <dbReference type="EMBL" id="AFY95722.1"/>
    </source>
</evidence>
<organism evidence="2 3">
    <name type="scientific">Chamaesiphon minutus (strain ATCC 27169 / PCC 6605)</name>
    <dbReference type="NCBI Taxonomy" id="1173020"/>
    <lineage>
        <taxon>Bacteria</taxon>
        <taxon>Bacillati</taxon>
        <taxon>Cyanobacteriota</taxon>
        <taxon>Cyanophyceae</taxon>
        <taxon>Gomontiellales</taxon>
        <taxon>Chamaesiphonaceae</taxon>
        <taxon>Chamaesiphon</taxon>
    </lineage>
</organism>
<dbReference type="eggNOG" id="COG1479">
    <property type="taxonomic scope" value="Bacteria"/>
</dbReference>